<reference evidence="1 2" key="1">
    <citation type="submission" date="2014-03" db="EMBL/GenBank/DDBJ databases">
        <title>The draft genome sequence of Thalassospira mesophila JCM 18969.</title>
        <authorList>
            <person name="Lai Q."/>
            <person name="Shao Z."/>
        </authorList>
    </citation>
    <scope>NUCLEOTIDE SEQUENCE [LARGE SCALE GENOMIC DNA]</scope>
    <source>
        <strain evidence="1 2">JCM 18969</strain>
    </source>
</reference>
<gene>
    <name evidence="1" type="ORF">TMES_04840</name>
</gene>
<dbReference type="Proteomes" id="UP000193391">
    <property type="component" value="Unassembled WGS sequence"/>
</dbReference>
<dbReference type="EMBL" id="JFKA01000002">
    <property type="protein sequence ID" value="OSQ39395.1"/>
    <property type="molecule type" value="Genomic_DNA"/>
</dbReference>
<organism evidence="1 2">
    <name type="scientific">Thalassospira mesophila</name>
    <dbReference type="NCBI Taxonomy" id="1293891"/>
    <lineage>
        <taxon>Bacteria</taxon>
        <taxon>Pseudomonadati</taxon>
        <taxon>Pseudomonadota</taxon>
        <taxon>Alphaproteobacteria</taxon>
        <taxon>Rhodospirillales</taxon>
        <taxon>Thalassospiraceae</taxon>
        <taxon>Thalassospira</taxon>
    </lineage>
</organism>
<evidence type="ECO:0000313" key="1">
    <source>
        <dbReference type="EMBL" id="OSQ39395.1"/>
    </source>
</evidence>
<proteinExistence type="predicted"/>
<accession>A0A1Y2L224</accession>
<protein>
    <submittedName>
        <fullName evidence="1">Uncharacterized protein</fullName>
    </submittedName>
</protein>
<sequence length="61" mass="6623">MPTRALVGVCGFPGNFILHFDILPPRYMGHFFLRCDADKAALGKRTPCTIITCAITTGKAP</sequence>
<dbReference type="AlphaFoldDB" id="A0A1Y2L224"/>
<name>A0A1Y2L224_9PROT</name>
<comment type="caution">
    <text evidence="1">The sequence shown here is derived from an EMBL/GenBank/DDBJ whole genome shotgun (WGS) entry which is preliminary data.</text>
</comment>
<keyword evidence="2" id="KW-1185">Reference proteome</keyword>
<evidence type="ECO:0000313" key="2">
    <source>
        <dbReference type="Proteomes" id="UP000193391"/>
    </source>
</evidence>